<dbReference type="InterPro" id="IPR020449">
    <property type="entry name" value="Tscrpt_reg_AraC-type_HTH"/>
</dbReference>
<evidence type="ECO:0000313" key="5">
    <source>
        <dbReference type="EMBL" id="MDR6966017.1"/>
    </source>
</evidence>
<gene>
    <name evidence="5" type="ORF">J2X31_000010</name>
</gene>
<evidence type="ECO:0000256" key="3">
    <source>
        <dbReference type="ARBA" id="ARBA00023163"/>
    </source>
</evidence>
<proteinExistence type="predicted"/>
<evidence type="ECO:0000259" key="4">
    <source>
        <dbReference type="PROSITE" id="PS01124"/>
    </source>
</evidence>
<dbReference type="Gene3D" id="1.10.10.60">
    <property type="entry name" value="Homeodomain-like"/>
    <property type="match status" value="1"/>
</dbReference>
<dbReference type="Proteomes" id="UP001255185">
    <property type="component" value="Unassembled WGS sequence"/>
</dbReference>
<dbReference type="PROSITE" id="PS01124">
    <property type="entry name" value="HTH_ARAC_FAMILY_2"/>
    <property type="match status" value="1"/>
</dbReference>
<dbReference type="SUPFAM" id="SSF46689">
    <property type="entry name" value="Homeodomain-like"/>
    <property type="match status" value="1"/>
</dbReference>
<dbReference type="PANTHER" id="PTHR43280:SF32">
    <property type="entry name" value="TRANSCRIPTIONAL REGULATORY PROTEIN"/>
    <property type="match status" value="1"/>
</dbReference>
<keyword evidence="6" id="KW-1185">Reference proteome</keyword>
<organism evidence="5 6">
    <name type="scientific">Flavobacterium arsenatis</name>
    <dbReference type="NCBI Taxonomy" id="1484332"/>
    <lineage>
        <taxon>Bacteria</taxon>
        <taxon>Pseudomonadati</taxon>
        <taxon>Bacteroidota</taxon>
        <taxon>Flavobacteriia</taxon>
        <taxon>Flavobacteriales</taxon>
        <taxon>Flavobacteriaceae</taxon>
        <taxon>Flavobacterium</taxon>
    </lineage>
</organism>
<keyword evidence="3" id="KW-0804">Transcription</keyword>
<accession>A0ABU1TJ43</accession>
<reference evidence="5 6" key="1">
    <citation type="submission" date="2023-07" db="EMBL/GenBank/DDBJ databases">
        <title>Sorghum-associated microbial communities from plants grown in Nebraska, USA.</title>
        <authorList>
            <person name="Schachtman D."/>
        </authorList>
    </citation>
    <scope>NUCLEOTIDE SEQUENCE [LARGE SCALE GENOMIC DNA]</scope>
    <source>
        <strain evidence="5 6">3773</strain>
    </source>
</reference>
<sequence>MKTQSLKEFYQNKMEHITVDLKDGIGHFNVFKLEDCLPNESPNISYSRRDFYKICLIRGTNLYHYADKSIEVSGPTLIFFNPQVPYTWEHLSGETTGYFCIFTESFFTEKIKGNLNDLPMFAQGGKPSYILNAKEDTEVTAIFEKMFEEINSDYTYKYDLLRNYTTELTHYALKRQPTETIYQHPDANSRITAVFTELLERQFPIETPSQRFTLRSAKDFASQLSIHVNHLNRAIKETTGKTTTHYITERITTEAKALLKYTDWNISEISYALGFEEAAHFNNFFKKKTNLTPSFYRNV</sequence>
<dbReference type="RefSeq" id="WP_310023447.1">
    <property type="nucleotide sequence ID" value="NZ_JAVDVI010000001.1"/>
</dbReference>
<dbReference type="SUPFAM" id="SSF51215">
    <property type="entry name" value="Regulatory protein AraC"/>
    <property type="match status" value="1"/>
</dbReference>
<keyword evidence="1" id="KW-0805">Transcription regulation</keyword>
<dbReference type="InterPro" id="IPR018060">
    <property type="entry name" value="HTH_AraC"/>
</dbReference>
<dbReference type="InterPro" id="IPR003313">
    <property type="entry name" value="AraC-bd"/>
</dbReference>
<dbReference type="EMBL" id="JAVDVI010000001">
    <property type="protein sequence ID" value="MDR6966017.1"/>
    <property type="molecule type" value="Genomic_DNA"/>
</dbReference>
<protein>
    <submittedName>
        <fullName evidence="5">AraC-like DNA-binding protein</fullName>
    </submittedName>
</protein>
<feature type="domain" description="HTH araC/xylS-type" evidence="4">
    <location>
        <begin position="189"/>
        <end position="299"/>
    </location>
</feature>
<evidence type="ECO:0000256" key="1">
    <source>
        <dbReference type="ARBA" id="ARBA00023015"/>
    </source>
</evidence>
<dbReference type="PRINTS" id="PR00032">
    <property type="entry name" value="HTHARAC"/>
</dbReference>
<dbReference type="InterPro" id="IPR009057">
    <property type="entry name" value="Homeodomain-like_sf"/>
</dbReference>
<comment type="caution">
    <text evidence="5">The sequence shown here is derived from an EMBL/GenBank/DDBJ whole genome shotgun (WGS) entry which is preliminary data.</text>
</comment>
<dbReference type="PANTHER" id="PTHR43280">
    <property type="entry name" value="ARAC-FAMILY TRANSCRIPTIONAL REGULATOR"/>
    <property type="match status" value="1"/>
</dbReference>
<evidence type="ECO:0000256" key="2">
    <source>
        <dbReference type="ARBA" id="ARBA00023125"/>
    </source>
</evidence>
<dbReference type="InterPro" id="IPR037923">
    <property type="entry name" value="HTH-like"/>
</dbReference>
<keyword evidence="2" id="KW-0238">DNA-binding</keyword>
<dbReference type="Pfam" id="PF12833">
    <property type="entry name" value="HTH_18"/>
    <property type="match status" value="1"/>
</dbReference>
<dbReference type="Pfam" id="PF02311">
    <property type="entry name" value="AraC_binding"/>
    <property type="match status" value="1"/>
</dbReference>
<name>A0ABU1TJ43_9FLAO</name>
<dbReference type="SMART" id="SM00342">
    <property type="entry name" value="HTH_ARAC"/>
    <property type="match status" value="1"/>
</dbReference>
<evidence type="ECO:0000313" key="6">
    <source>
        <dbReference type="Proteomes" id="UP001255185"/>
    </source>
</evidence>